<name>A0A2Z7BAL3_9LAMI</name>
<feature type="region of interest" description="Disordered" evidence="1">
    <location>
        <begin position="41"/>
        <end position="64"/>
    </location>
</feature>
<protein>
    <submittedName>
        <fullName evidence="2">Uncharacterized protein</fullName>
    </submittedName>
</protein>
<accession>A0A2Z7BAL3</accession>
<proteinExistence type="predicted"/>
<organism evidence="2 3">
    <name type="scientific">Dorcoceras hygrometricum</name>
    <dbReference type="NCBI Taxonomy" id="472368"/>
    <lineage>
        <taxon>Eukaryota</taxon>
        <taxon>Viridiplantae</taxon>
        <taxon>Streptophyta</taxon>
        <taxon>Embryophyta</taxon>
        <taxon>Tracheophyta</taxon>
        <taxon>Spermatophyta</taxon>
        <taxon>Magnoliopsida</taxon>
        <taxon>eudicotyledons</taxon>
        <taxon>Gunneridae</taxon>
        <taxon>Pentapetalae</taxon>
        <taxon>asterids</taxon>
        <taxon>lamiids</taxon>
        <taxon>Lamiales</taxon>
        <taxon>Gesneriaceae</taxon>
        <taxon>Didymocarpoideae</taxon>
        <taxon>Trichosporeae</taxon>
        <taxon>Loxocarpinae</taxon>
        <taxon>Dorcoceras</taxon>
    </lineage>
</organism>
<reference evidence="2 3" key="1">
    <citation type="journal article" date="2015" name="Proc. Natl. Acad. Sci. U.S.A.">
        <title>The resurrection genome of Boea hygrometrica: A blueprint for survival of dehydration.</title>
        <authorList>
            <person name="Xiao L."/>
            <person name="Yang G."/>
            <person name="Zhang L."/>
            <person name="Yang X."/>
            <person name="Zhao S."/>
            <person name="Ji Z."/>
            <person name="Zhou Q."/>
            <person name="Hu M."/>
            <person name="Wang Y."/>
            <person name="Chen M."/>
            <person name="Xu Y."/>
            <person name="Jin H."/>
            <person name="Xiao X."/>
            <person name="Hu G."/>
            <person name="Bao F."/>
            <person name="Hu Y."/>
            <person name="Wan P."/>
            <person name="Li L."/>
            <person name="Deng X."/>
            <person name="Kuang T."/>
            <person name="Xiang C."/>
            <person name="Zhu J.K."/>
            <person name="Oliver M.J."/>
            <person name="He Y."/>
        </authorList>
    </citation>
    <scope>NUCLEOTIDE SEQUENCE [LARGE SCALE GENOMIC DNA]</scope>
    <source>
        <strain evidence="3">cv. XS01</strain>
    </source>
</reference>
<evidence type="ECO:0000313" key="3">
    <source>
        <dbReference type="Proteomes" id="UP000250235"/>
    </source>
</evidence>
<evidence type="ECO:0000256" key="1">
    <source>
        <dbReference type="SAM" id="MobiDB-lite"/>
    </source>
</evidence>
<gene>
    <name evidence="2" type="ORF">F511_07516</name>
</gene>
<keyword evidence="3" id="KW-1185">Reference proteome</keyword>
<evidence type="ECO:0000313" key="2">
    <source>
        <dbReference type="EMBL" id="KZV28956.1"/>
    </source>
</evidence>
<dbReference type="EMBL" id="KV009946">
    <property type="protein sequence ID" value="KZV28956.1"/>
    <property type="molecule type" value="Genomic_DNA"/>
</dbReference>
<sequence>MFDWYSQTKICTCLVREELTANILKLRGGGRRENTITSLRKTHDRRKLKGKRRLKLGKKRSLIG</sequence>
<dbReference type="Proteomes" id="UP000250235">
    <property type="component" value="Unassembled WGS sequence"/>
</dbReference>
<dbReference type="AlphaFoldDB" id="A0A2Z7BAL3"/>